<dbReference type="OrthoDB" id="4080456at2759"/>
<dbReference type="InterPro" id="IPR052772">
    <property type="entry name" value="Endo/PolyKinase_Domain-Protein"/>
</dbReference>
<dbReference type="PROSITE" id="PS50828">
    <property type="entry name" value="SMR"/>
    <property type="match status" value="1"/>
</dbReference>
<dbReference type="InterPro" id="IPR036063">
    <property type="entry name" value="Smr_dom_sf"/>
</dbReference>
<dbReference type="Gene3D" id="3.30.1370.110">
    <property type="match status" value="1"/>
</dbReference>
<dbReference type="VEuPathDB" id="FungiDB:MSYG_2217"/>
<dbReference type="InterPro" id="IPR002625">
    <property type="entry name" value="Smr_dom"/>
</dbReference>
<gene>
    <name evidence="2" type="ORF">MSYG_2217</name>
</gene>
<dbReference type="STRING" id="1230383.M5EJE9"/>
<dbReference type="SUPFAM" id="SSF160443">
    <property type="entry name" value="SMR domain-like"/>
    <property type="match status" value="1"/>
</dbReference>
<dbReference type="CDD" id="cd14279">
    <property type="entry name" value="CUE"/>
    <property type="match status" value="1"/>
</dbReference>
<organism evidence="2 3">
    <name type="scientific">Malassezia sympodialis (strain ATCC 42132)</name>
    <name type="common">Atopic eczema-associated yeast</name>
    <dbReference type="NCBI Taxonomy" id="1230383"/>
    <lineage>
        <taxon>Eukaryota</taxon>
        <taxon>Fungi</taxon>
        <taxon>Dikarya</taxon>
        <taxon>Basidiomycota</taxon>
        <taxon>Ustilaginomycotina</taxon>
        <taxon>Malasseziomycetes</taxon>
        <taxon>Malasseziales</taxon>
        <taxon>Malasseziaceae</taxon>
        <taxon>Malassezia</taxon>
    </lineage>
</organism>
<dbReference type="PANTHER" id="PTHR46535:SF1">
    <property type="entry name" value="NEDD4-BINDING PROTEIN 2"/>
    <property type="match status" value="1"/>
</dbReference>
<feature type="compositionally biased region" description="Basic residues" evidence="1">
    <location>
        <begin position="164"/>
        <end position="177"/>
    </location>
</feature>
<proteinExistence type="predicted"/>
<keyword evidence="3" id="KW-1185">Reference proteome</keyword>
<dbReference type="PANTHER" id="PTHR46535">
    <property type="entry name" value="NEDD4-BINDING PROTEIN 2"/>
    <property type="match status" value="1"/>
</dbReference>
<dbReference type="AlphaFoldDB" id="M5EJE9"/>
<feature type="region of interest" description="Disordered" evidence="1">
    <location>
        <begin position="161"/>
        <end position="184"/>
    </location>
</feature>
<sequence length="616" mass="65277">MFGQAVHDCVHVETRRAPRETAALPQGHEAQAGMDDSAALLARFSSRLDPSLILAISQEPGQTMEQAVAILEELAAAVPADMVSDEWESRGDTSLLFLQQTFPEKPMDVLELALKDSHGDVDMAMDGLLAQEMLEAEAEAEASTPSNSGRGLDLEALSAGLASKKPKAKKGKDKKGRGPVTVSLTDQRSPHHILYASRAAPKPAAPVVVDTAGLNDEEIARRLQNAERDAAEASSVPVADQQWLLASSSLSQLAVLLGMPSSQVQRLFNQASFNLPIAMGRAIQLAASDPAADALASTPDFQTACDTLAAITERDVWHIERLLRATRGHQDAALDLLQLEDVVNEAADGLGARPDILDPSGLLPTNGPSAERTTAAVSQRMKVTGGAPRWLSSDSGSYAGRASLAPTPAAGAQRAQAAMQAGQAATVLPASAGQVDVLAGHTEDDTPYSREESLRRAADARALRDAALQQAARCARQSRSTGVGGAAMVYAAEARKHDATARRWQLRAASALVEQRSFEAGTGAPSSDAPTRIDLHGLTVHESLTVVAQSVARWQSMPLGEARVRSPLEIVTGRGMHSRHYQSVIRPAIVRYLTQRGFSVDATSDAGVLYVKAKRT</sequence>
<dbReference type="EMBL" id="LT671823">
    <property type="protein sequence ID" value="SHO77875.1"/>
    <property type="molecule type" value="Genomic_DNA"/>
</dbReference>
<dbReference type="RefSeq" id="XP_018739094.1">
    <property type="nucleotide sequence ID" value="XM_018885549.1"/>
</dbReference>
<dbReference type="GO" id="GO:0004519">
    <property type="term" value="F:endonuclease activity"/>
    <property type="evidence" value="ECO:0007669"/>
    <property type="project" value="TreeGrafter"/>
</dbReference>
<evidence type="ECO:0000313" key="2">
    <source>
        <dbReference type="EMBL" id="SHO77875.1"/>
    </source>
</evidence>
<dbReference type="GO" id="GO:0005634">
    <property type="term" value="C:nucleus"/>
    <property type="evidence" value="ECO:0007669"/>
    <property type="project" value="TreeGrafter"/>
</dbReference>
<evidence type="ECO:0000313" key="3">
    <source>
        <dbReference type="Proteomes" id="UP000186303"/>
    </source>
</evidence>
<dbReference type="HOGENOM" id="CLU_443485_0_0_1"/>
<dbReference type="SMART" id="SM00463">
    <property type="entry name" value="SMR"/>
    <property type="match status" value="1"/>
</dbReference>
<name>M5EJE9_MALS4</name>
<dbReference type="KEGG" id="msym:MSY001_0465"/>
<reference evidence="3" key="1">
    <citation type="journal article" date="2017" name="Nucleic Acids Res.">
        <title>Proteogenomics produces comprehensive and highly accurate protein-coding gene annotation in a complete genome assembly of Malassezia sympodialis.</title>
        <authorList>
            <person name="Zhu Y."/>
            <person name="Engstroem P.G."/>
            <person name="Tellgren-Roth C."/>
            <person name="Baudo C.D."/>
            <person name="Kennell J.C."/>
            <person name="Sun S."/>
            <person name="Billmyre R.B."/>
            <person name="Schroeder M.S."/>
            <person name="Andersson A."/>
            <person name="Holm T."/>
            <person name="Sigurgeirsson B."/>
            <person name="Wu G."/>
            <person name="Sankaranarayanan S.R."/>
            <person name="Siddharthan R."/>
            <person name="Sanyal K."/>
            <person name="Lundeberg J."/>
            <person name="Nystedt B."/>
            <person name="Boekhout T."/>
            <person name="Dawson T.L. Jr."/>
            <person name="Heitman J."/>
            <person name="Scheynius A."/>
            <person name="Lehtioe J."/>
        </authorList>
    </citation>
    <scope>NUCLEOTIDE SEQUENCE [LARGE SCALE GENOMIC DNA]</scope>
    <source>
        <strain evidence="3">ATCC 42132</strain>
    </source>
</reference>
<accession>M5EJE9</accession>
<dbReference type="OMA" id="ELENEYC"/>
<protein>
    <submittedName>
        <fullName evidence="2">Uncharacterized protein</fullName>
    </submittedName>
</protein>
<evidence type="ECO:0000256" key="1">
    <source>
        <dbReference type="SAM" id="MobiDB-lite"/>
    </source>
</evidence>
<dbReference type="Proteomes" id="UP000186303">
    <property type="component" value="Chromosome 3"/>
</dbReference>